<evidence type="ECO:0000256" key="2">
    <source>
        <dbReference type="ARBA" id="ARBA00022516"/>
    </source>
</evidence>
<dbReference type="GO" id="GO:0046872">
    <property type="term" value="F:metal ion binding"/>
    <property type="evidence" value="ECO:0007669"/>
    <property type="project" value="UniProtKB-KW"/>
</dbReference>
<evidence type="ECO:0000256" key="5">
    <source>
        <dbReference type="ARBA" id="ARBA00023002"/>
    </source>
</evidence>
<name>A0A3S4UFF7_9ACTN</name>
<evidence type="ECO:0000256" key="6">
    <source>
        <dbReference type="ARBA" id="ARBA00023027"/>
    </source>
</evidence>
<proteinExistence type="predicted"/>
<dbReference type="GO" id="GO:0050492">
    <property type="term" value="F:glycerol-1-phosphate dehydrogenase [NAD(P)+] activity"/>
    <property type="evidence" value="ECO:0007669"/>
    <property type="project" value="UniProtKB-EC"/>
</dbReference>
<dbReference type="RefSeq" id="WP_061786852.1">
    <property type="nucleotide sequence ID" value="NZ_LR134406.1"/>
</dbReference>
<evidence type="ECO:0000256" key="1">
    <source>
        <dbReference type="ARBA" id="ARBA00022490"/>
    </source>
</evidence>
<dbReference type="Gene3D" id="3.40.50.1970">
    <property type="match status" value="1"/>
</dbReference>
<protein>
    <submittedName>
        <fullName evidence="10">Glycerol-1-phosphate dehydrogenase [NAD(P)+]</fullName>
        <ecNumber evidence="10">1.1.1.261</ecNumber>
    </submittedName>
</protein>
<evidence type="ECO:0000256" key="7">
    <source>
        <dbReference type="ARBA" id="ARBA00023098"/>
    </source>
</evidence>
<keyword evidence="9" id="KW-1208">Phospholipid metabolism</keyword>
<keyword evidence="1" id="KW-0963">Cytoplasm</keyword>
<dbReference type="InterPro" id="IPR016205">
    <property type="entry name" value="Glycerol_DH"/>
</dbReference>
<dbReference type="InterPro" id="IPR032837">
    <property type="entry name" value="G1PDH"/>
</dbReference>
<dbReference type="SUPFAM" id="SSF56796">
    <property type="entry name" value="Dehydroquinate synthase-like"/>
    <property type="match status" value="1"/>
</dbReference>
<dbReference type="GeneID" id="64407259"/>
<reference evidence="10 11" key="1">
    <citation type="submission" date="2018-12" db="EMBL/GenBank/DDBJ databases">
        <authorList>
            <consortium name="Pathogen Informatics"/>
        </authorList>
    </citation>
    <scope>NUCLEOTIDE SEQUENCE [LARGE SCALE GENOMIC DNA]</scope>
    <source>
        <strain evidence="10 11">NCTC12967</strain>
    </source>
</reference>
<organism evidence="10 11">
    <name type="scientific">Arachnia propionica</name>
    <dbReference type="NCBI Taxonomy" id="1750"/>
    <lineage>
        <taxon>Bacteria</taxon>
        <taxon>Bacillati</taxon>
        <taxon>Actinomycetota</taxon>
        <taxon>Actinomycetes</taxon>
        <taxon>Propionibacteriales</taxon>
        <taxon>Propionibacteriaceae</taxon>
        <taxon>Arachnia</taxon>
    </lineage>
</organism>
<evidence type="ECO:0000256" key="3">
    <source>
        <dbReference type="ARBA" id="ARBA00022723"/>
    </source>
</evidence>
<evidence type="ECO:0000256" key="9">
    <source>
        <dbReference type="ARBA" id="ARBA00023264"/>
    </source>
</evidence>
<keyword evidence="3" id="KW-0479">Metal-binding</keyword>
<dbReference type="Gene3D" id="1.20.1090.10">
    <property type="entry name" value="Dehydroquinate synthase-like - alpha domain"/>
    <property type="match status" value="1"/>
</dbReference>
<evidence type="ECO:0000313" key="11">
    <source>
        <dbReference type="Proteomes" id="UP000273044"/>
    </source>
</evidence>
<keyword evidence="11" id="KW-1185">Reference proteome</keyword>
<evidence type="ECO:0000256" key="4">
    <source>
        <dbReference type="ARBA" id="ARBA00022857"/>
    </source>
</evidence>
<keyword evidence="4" id="KW-0521">NADP</keyword>
<accession>A0A3S4UFF7</accession>
<dbReference type="Pfam" id="PF13685">
    <property type="entry name" value="Fe-ADH_2"/>
    <property type="match status" value="1"/>
</dbReference>
<keyword evidence="5 10" id="KW-0560">Oxidoreductase</keyword>
<dbReference type="EC" id="1.1.1.261" evidence="10"/>
<dbReference type="GO" id="GO:0008654">
    <property type="term" value="P:phospholipid biosynthetic process"/>
    <property type="evidence" value="ECO:0007669"/>
    <property type="project" value="UniProtKB-KW"/>
</dbReference>
<keyword evidence="2" id="KW-0444">Lipid biosynthesis</keyword>
<dbReference type="EMBL" id="LR134406">
    <property type="protein sequence ID" value="VEH70502.1"/>
    <property type="molecule type" value="Genomic_DNA"/>
</dbReference>
<dbReference type="AlphaFoldDB" id="A0A3S4UFF7"/>
<dbReference type="CDD" id="cd08175">
    <property type="entry name" value="G1PDH"/>
    <property type="match status" value="1"/>
</dbReference>
<keyword evidence="8" id="KW-0594">Phospholipid biosynthesis</keyword>
<dbReference type="PANTHER" id="PTHR43616:SF5">
    <property type="entry name" value="GLYCEROL DEHYDROGENASE 1"/>
    <property type="match status" value="1"/>
</dbReference>
<sequence length="453" mass="48479">MTDLITRALRNATDTRAVVIGEGAVERTGEVFTELFGTTRAVVVADERTFALAGKRVSESLAAAGVELADPHIFPGEPELYAKYENCEALRDALAPVDAIAVAVGSGTLNDITKRASGELGRPYMVVGTAASMDGYTAFGSSIALDGFKQTLSCPAPCGCVADLTVMSAAPQVMTASGYGDLLGKIPAGADWILSDVLGIEAIDQGVWELVQGPLRGAVSRPAELAVGDVSATGELVEGLLMSGLAMQAHQSSRPASGAEHQFSHLWEMEGHGVDITPRRLSHGFKVGIGTVAIAALYERLLARDLTGLDIDAAVTAWPTREGLEAGVRELHPDPRLVEETVVQALAKWLPPERLRVRLELLVAVWPELSVRLREQLLPAAELQGMLRAVGAPAHPQDIGLGWDRFRETYVRAQMIRKRYTVLDLALETNLLGELVEELFAPDGFWGRQAPGH</sequence>
<gene>
    <name evidence="10" type="primary">egsA_1</name>
    <name evidence="10" type="ORF">NCTC12967_01801</name>
</gene>
<keyword evidence="7" id="KW-0443">Lipid metabolism</keyword>
<keyword evidence="6" id="KW-0520">NAD</keyword>
<dbReference type="PANTHER" id="PTHR43616">
    <property type="entry name" value="GLYCEROL DEHYDROGENASE"/>
    <property type="match status" value="1"/>
</dbReference>
<dbReference type="Proteomes" id="UP000273044">
    <property type="component" value="Chromosome"/>
</dbReference>
<evidence type="ECO:0000256" key="8">
    <source>
        <dbReference type="ARBA" id="ARBA00023209"/>
    </source>
</evidence>
<evidence type="ECO:0000313" key="10">
    <source>
        <dbReference type="EMBL" id="VEH70502.1"/>
    </source>
</evidence>